<dbReference type="Proteomes" id="UP000433483">
    <property type="component" value="Unassembled WGS sequence"/>
</dbReference>
<evidence type="ECO:0000313" key="9">
    <source>
        <dbReference type="EMBL" id="KAE9274431.1"/>
    </source>
</evidence>
<dbReference type="Proteomes" id="UP000441208">
    <property type="component" value="Unassembled WGS sequence"/>
</dbReference>
<evidence type="ECO:0000313" key="19">
    <source>
        <dbReference type="Proteomes" id="UP000486351"/>
    </source>
</evidence>
<evidence type="ECO:0000313" key="5">
    <source>
        <dbReference type="EMBL" id="KAE9099975.1"/>
    </source>
</evidence>
<evidence type="ECO:0000313" key="7">
    <source>
        <dbReference type="EMBL" id="KAE9169449.1"/>
    </source>
</evidence>
<organism evidence="2 17">
    <name type="scientific">Phytophthora fragariae</name>
    <dbReference type="NCBI Taxonomy" id="53985"/>
    <lineage>
        <taxon>Eukaryota</taxon>
        <taxon>Sar</taxon>
        <taxon>Stramenopiles</taxon>
        <taxon>Oomycota</taxon>
        <taxon>Peronosporomycetes</taxon>
        <taxon>Peronosporales</taxon>
        <taxon>Peronosporaceae</taxon>
        <taxon>Phytophthora</taxon>
    </lineage>
</organism>
<dbReference type="EMBL" id="QXGA01002312">
    <property type="protein sequence ID" value="KAE9099975.1"/>
    <property type="molecule type" value="Genomic_DNA"/>
</dbReference>
<dbReference type="Proteomes" id="UP000440732">
    <property type="component" value="Unassembled WGS sequence"/>
</dbReference>
<name>A0A6A3H1K8_9STRA</name>
<dbReference type="AlphaFoldDB" id="A0A6A3H1K8"/>
<evidence type="ECO:0000313" key="15">
    <source>
        <dbReference type="Proteomes" id="UP000440732"/>
    </source>
</evidence>
<evidence type="ECO:0000313" key="20">
    <source>
        <dbReference type="Proteomes" id="UP000488956"/>
    </source>
</evidence>
<keyword evidence="12" id="KW-1185">Reference proteome</keyword>
<dbReference type="EMBL" id="QXGC01002141">
    <property type="protein sequence ID" value="KAE9190231.1"/>
    <property type="molecule type" value="Genomic_DNA"/>
</dbReference>
<dbReference type="EMBL" id="QXGB01005197">
    <property type="protein sequence ID" value="KAE9163745.1"/>
    <property type="molecule type" value="Genomic_DNA"/>
</dbReference>
<sequence>MKSRRTRKVSAALTLTIFLAPLCSPLINNFGKPHLQSQLNAQSVSGSSLIVMCCCP</sequence>
<dbReference type="OrthoDB" id="10271296at2759"/>
<reference evidence="17 18" key="1">
    <citation type="submission" date="2018-09" db="EMBL/GenBank/DDBJ databases">
        <title>Genomic investigation of the strawberry pathogen Phytophthora fragariae indicates pathogenicity is determined by transcriptional variation in three key races.</title>
        <authorList>
            <person name="Adams T.M."/>
            <person name="Armitage A.D."/>
            <person name="Sobczyk M.K."/>
            <person name="Bates H.J."/>
            <person name="Dunwell J.M."/>
            <person name="Nellist C.F."/>
            <person name="Harrison R.J."/>
        </authorList>
    </citation>
    <scope>NUCLEOTIDE SEQUENCE [LARGE SCALE GENOMIC DNA]</scope>
    <source>
        <strain evidence="10 13">A4</strain>
        <strain evidence="7 14">BC-1</strain>
        <strain evidence="8 18">BC-23</strain>
        <strain evidence="6 12">NOV-27</strain>
        <strain evidence="5 15">NOV-5</strain>
        <strain evidence="4 16">NOV-71</strain>
        <strain evidence="9 19">NOV-77</strain>
        <strain evidence="1 11">NOV-9</strain>
        <strain evidence="3 20">ONT-3</strain>
        <strain evidence="2 17">SCRP245</strain>
    </source>
</reference>
<evidence type="ECO:0000313" key="11">
    <source>
        <dbReference type="Proteomes" id="UP000429523"/>
    </source>
</evidence>
<evidence type="ECO:0000313" key="12">
    <source>
        <dbReference type="Proteomes" id="UP000433483"/>
    </source>
</evidence>
<comment type="caution">
    <text evidence="2">The sequence shown here is derived from an EMBL/GenBank/DDBJ whole genome shotgun (WGS) entry which is preliminary data.</text>
</comment>
<evidence type="ECO:0000313" key="4">
    <source>
        <dbReference type="EMBL" id="KAE9065602.1"/>
    </source>
</evidence>
<dbReference type="Proteomes" id="UP000486351">
    <property type="component" value="Unassembled WGS sequence"/>
</dbReference>
<dbReference type="Proteomes" id="UP000488956">
    <property type="component" value="Unassembled WGS sequence"/>
</dbReference>
<evidence type="ECO:0000313" key="17">
    <source>
        <dbReference type="Proteomes" id="UP000460718"/>
    </source>
</evidence>
<dbReference type="EMBL" id="QXFY01004974">
    <property type="protein sequence ID" value="KAE9274431.1"/>
    <property type="molecule type" value="Genomic_DNA"/>
</dbReference>
<dbReference type="Proteomes" id="UP000429523">
    <property type="component" value="Unassembled WGS sequence"/>
</dbReference>
<evidence type="ECO:0000313" key="8">
    <source>
        <dbReference type="EMBL" id="KAE9190231.1"/>
    </source>
</evidence>
<evidence type="ECO:0000313" key="13">
    <source>
        <dbReference type="Proteomes" id="UP000437068"/>
    </source>
</evidence>
<dbReference type="Proteomes" id="UP000460718">
    <property type="component" value="Unassembled WGS sequence"/>
</dbReference>
<gene>
    <name evidence="10" type="ORF">PF001_g22700</name>
    <name evidence="7" type="ORF">PF002_g30356</name>
    <name evidence="8" type="ORF">PF004_g21967</name>
    <name evidence="6" type="ORF">PF005_g30316</name>
    <name evidence="5" type="ORF">PF006_g23011</name>
    <name evidence="4" type="ORF">PF007_g28791</name>
    <name evidence="9" type="ORF">PF008_g29595</name>
    <name evidence="1" type="ORF">PF009_g25553</name>
    <name evidence="3" type="ORF">PF010_g29778</name>
    <name evidence="2" type="ORF">PF011_g29212</name>
</gene>
<proteinExistence type="predicted"/>
<dbReference type="EMBL" id="QXFZ01004125">
    <property type="protein sequence ID" value="KAE9065602.1"/>
    <property type="molecule type" value="Genomic_DNA"/>
</dbReference>
<evidence type="ECO:0000313" key="1">
    <source>
        <dbReference type="EMBL" id="KAE8924215.1"/>
    </source>
</evidence>
<dbReference type="EMBL" id="QXGE01002221">
    <property type="protein sequence ID" value="KAE9283762.1"/>
    <property type="molecule type" value="Genomic_DNA"/>
</dbReference>
<dbReference type="Proteomes" id="UP000440367">
    <property type="component" value="Unassembled WGS sequence"/>
</dbReference>
<evidence type="ECO:0000313" key="6">
    <source>
        <dbReference type="EMBL" id="KAE9163745.1"/>
    </source>
</evidence>
<accession>A0A6A3H1K8</accession>
<evidence type="ECO:0000313" key="2">
    <source>
        <dbReference type="EMBL" id="KAE8962925.1"/>
    </source>
</evidence>
<dbReference type="EMBL" id="QXFW01005168">
    <property type="protein sequence ID" value="KAE8962925.1"/>
    <property type="molecule type" value="Genomic_DNA"/>
</dbReference>
<evidence type="ECO:0000313" key="18">
    <source>
        <dbReference type="Proteomes" id="UP000476176"/>
    </source>
</evidence>
<evidence type="ECO:0000313" key="10">
    <source>
        <dbReference type="EMBL" id="KAE9283762.1"/>
    </source>
</evidence>
<dbReference type="EMBL" id="QXGF01002556">
    <property type="protein sequence ID" value="KAE8924215.1"/>
    <property type="molecule type" value="Genomic_DNA"/>
</dbReference>
<evidence type="ECO:0000313" key="3">
    <source>
        <dbReference type="EMBL" id="KAE9061538.1"/>
    </source>
</evidence>
<evidence type="ECO:0000313" key="14">
    <source>
        <dbReference type="Proteomes" id="UP000440367"/>
    </source>
</evidence>
<dbReference type="EMBL" id="QXGD01004657">
    <property type="protein sequence ID" value="KAE9169449.1"/>
    <property type="molecule type" value="Genomic_DNA"/>
</dbReference>
<protein>
    <submittedName>
        <fullName evidence="2">Uncharacterized protein</fullName>
    </submittedName>
</protein>
<dbReference type="Proteomes" id="UP000476176">
    <property type="component" value="Unassembled WGS sequence"/>
</dbReference>
<dbReference type="EMBL" id="QXFX01005170">
    <property type="protein sequence ID" value="KAE9061538.1"/>
    <property type="molecule type" value="Genomic_DNA"/>
</dbReference>
<dbReference type="Proteomes" id="UP000437068">
    <property type="component" value="Unassembled WGS sequence"/>
</dbReference>
<evidence type="ECO:0000313" key="16">
    <source>
        <dbReference type="Proteomes" id="UP000441208"/>
    </source>
</evidence>